<dbReference type="EMBL" id="LAZR01043410">
    <property type="protein sequence ID" value="KKL07146.1"/>
    <property type="molecule type" value="Genomic_DNA"/>
</dbReference>
<reference evidence="2" key="1">
    <citation type="journal article" date="2015" name="Nature">
        <title>Complex archaea that bridge the gap between prokaryotes and eukaryotes.</title>
        <authorList>
            <person name="Spang A."/>
            <person name="Saw J.H."/>
            <person name="Jorgensen S.L."/>
            <person name="Zaremba-Niedzwiedzka K."/>
            <person name="Martijn J."/>
            <person name="Lind A.E."/>
            <person name="van Eijk R."/>
            <person name="Schleper C."/>
            <person name="Guy L."/>
            <person name="Ettema T.J."/>
        </authorList>
    </citation>
    <scope>NUCLEOTIDE SEQUENCE</scope>
</reference>
<dbReference type="SUPFAM" id="SSF74942">
    <property type="entry name" value="YhbC-like, C-terminal domain"/>
    <property type="match status" value="1"/>
</dbReference>
<name>A0A0F9CNA4_9ZZZZ</name>
<dbReference type="Gene3D" id="2.30.30.180">
    <property type="entry name" value="Ribosome maturation factor RimP, C-terminal domain"/>
    <property type="match status" value="1"/>
</dbReference>
<gene>
    <name evidence="2" type="ORF">LCGC14_2588930</name>
</gene>
<protein>
    <recommendedName>
        <fullName evidence="1">Ribosome maturation factor RimP C-terminal domain-containing protein</fullName>
    </recommendedName>
</protein>
<sequence length="63" mass="6922">FKGEVARIKTKQSFDGQKNFKGALQGISDGNVQLLVGNKTVAIPFINIGRARLVNYRGENKCL</sequence>
<dbReference type="AlphaFoldDB" id="A0A0F9CNA4"/>
<comment type="caution">
    <text evidence="2">The sequence shown here is derived from an EMBL/GenBank/DDBJ whole genome shotgun (WGS) entry which is preliminary data.</text>
</comment>
<feature type="domain" description="Ribosome maturation factor RimP C-terminal" evidence="1">
    <location>
        <begin position="1"/>
        <end position="54"/>
    </location>
</feature>
<proteinExistence type="predicted"/>
<organism evidence="2">
    <name type="scientific">marine sediment metagenome</name>
    <dbReference type="NCBI Taxonomy" id="412755"/>
    <lineage>
        <taxon>unclassified sequences</taxon>
        <taxon>metagenomes</taxon>
        <taxon>ecological metagenomes</taxon>
    </lineage>
</organism>
<feature type="non-terminal residue" evidence="2">
    <location>
        <position position="1"/>
    </location>
</feature>
<dbReference type="InterPro" id="IPR028998">
    <property type="entry name" value="RimP_C"/>
</dbReference>
<dbReference type="CDD" id="cd01734">
    <property type="entry name" value="YlxS_C"/>
    <property type="match status" value="1"/>
</dbReference>
<dbReference type="Pfam" id="PF17384">
    <property type="entry name" value="DUF150_C"/>
    <property type="match status" value="1"/>
</dbReference>
<dbReference type="InterPro" id="IPR036847">
    <property type="entry name" value="RimP_C_sf"/>
</dbReference>
<evidence type="ECO:0000313" key="2">
    <source>
        <dbReference type="EMBL" id="KKL07146.1"/>
    </source>
</evidence>
<accession>A0A0F9CNA4</accession>
<evidence type="ECO:0000259" key="1">
    <source>
        <dbReference type="Pfam" id="PF17384"/>
    </source>
</evidence>